<dbReference type="Proteomes" id="UP001162162">
    <property type="component" value="Unassembled WGS sequence"/>
</dbReference>
<gene>
    <name evidence="2" type="ORF">NQ318_002096</name>
</gene>
<accession>A0AAV8Y5X3</accession>
<organism evidence="2 3">
    <name type="scientific">Aromia moschata</name>
    <dbReference type="NCBI Taxonomy" id="1265417"/>
    <lineage>
        <taxon>Eukaryota</taxon>
        <taxon>Metazoa</taxon>
        <taxon>Ecdysozoa</taxon>
        <taxon>Arthropoda</taxon>
        <taxon>Hexapoda</taxon>
        <taxon>Insecta</taxon>
        <taxon>Pterygota</taxon>
        <taxon>Neoptera</taxon>
        <taxon>Endopterygota</taxon>
        <taxon>Coleoptera</taxon>
        <taxon>Polyphaga</taxon>
        <taxon>Cucujiformia</taxon>
        <taxon>Chrysomeloidea</taxon>
        <taxon>Cerambycidae</taxon>
        <taxon>Cerambycinae</taxon>
        <taxon>Callichromatini</taxon>
        <taxon>Aromia</taxon>
    </lineage>
</organism>
<reference evidence="2" key="1">
    <citation type="journal article" date="2023" name="Insect Mol. Biol.">
        <title>Genome sequencing provides insights into the evolution of gene families encoding plant cell wall-degrading enzymes in longhorned beetles.</title>
        <authorList>
            <person name="Shin N.R."/>
            <person name="Okamura Y."/>
            <person name="Kirsch R."/>
            <person name="Pauchet Y."/>
        </authorList>
    </citation>
    <scope>NUCLEOTIDE SEQUENCE</scope>
    <source>
        <strain evidence="2">AMC_N1</strain>
    </source>
</reference>
<dbReference type="EMBL" id="JAPWTK010000175">
    <property type="protein sequence ID" value="KAJ8946817.1"/>
    <property type="molecule type" value="Genomic_DNA"/>
</dbReference>
<comment type="caution">
    <text evidence="2">The sequence shown here is derived from an EMBL/GenBank/DDBJ whole genome shotgun (WGS) entry which is preliminary data.</text>
</comment>
<evidence type="ECO:0000313" key="2">
    <source>
        <dbReference type="EMBL" id="KAJ8946817.1"/>
    </source>
</evidence>
<name>A0AAV8Y5X3_9CUCU</name>
<proteinExistence type="predicted"/>
<dbReference type="AlphaFoldDB" id="A0AAV8Y5X3"/>
<keyword evidence="3" id="KW-1185">Reference proteome</keyword>
<sequence>MLSSFPLLFGNHHLLRAIEIPYHVMIRVRKSRLTACKTGFNYPAVLQRIGVLPRRAGSRHMSRIGQSRRYTEARNTRPVMEEENQNGVIKKSSSNGTLNNTYIKSEYSDSYEACYSNGSTKGFARRRL</sequence>
<feature type="compositionally biased region" description="Polar residues" evidence="1">
    <location>
        <begin position="85"/>
        <end position="99"/>
    </location>
</feature>
<evidence type="ECO:0000313" key="3">
    <source>
        <dbReference type="Proteomes" id="UP001162162"/>
    </source>
</evidence>
<feature type="region of interest" description="Disordered" evidence="1">
    <location>
        <begin position="57"/>
        <end position="99"/>
    </location>
</feature>
<protein>
    <submittedName>
        <fullName evidence="2">Uncharacterized protein</fullName>
    </submittedName>
</protein>
<evidence type="ECO:0000256" key="1">
    <source>
        <dbReference type="SAM" id="MobiDB-lite"/>
    </source>
</evidence>